<keyword evidence="3" id="KW-1185">Reference proteome</keyword>
<protein>
    <submittedName>
        <fullName evidence="4">TPR_REGION domain-containing protein</fullName>
    </submittedName>
</protein>
<feature type="region of interest" description="Disordered" evidence="1">
    <location>
        <begin position="554"/>
        <end position="611"/>
    </location>
</feature>
<reference evidence="4" key="1">
    <citation type="submission" date="2016-04" db="UniProtKB">
        <authorList>
            <consortium name="WormBaseParasite"/>
        </authorList>
    </citation>
    <scope>IDENTIFICATION</scope>
</reference>
<evidence type="ECO:0000256" key="1">
    <source>
        <dbReference type="SAM" id="MobiDB-lite"/>
    </source>
</evidence>
<dbReference type="WBParaSite" id="TTAC_0000663901-mRNA-1">
    <property type="protein sequence ID" value="TTAC_0000663901-mRNA-1"/>
    <property type="gene ID" value="TTAC_0000663901"/>
</dbReference>
<dbReference type="SUPFAM" id="SSF48452">
    <property type="entry name" value="TPR-like"/>
    <property type="match status" value="2"/>
</dbReference>
<dbReference type="PANTHER" id="PTHR23082">
    <property type="entry name" value="TRANSCRIPTION INITIATION FACTOR IIIC TFIIIC , POLYPEPTIDE 3-RELATED"/>
    <property type="match status" value="1"/>
</dbReference>
<evidence type="ECO:0000313" key="4">
    <source>
        <dbReference type="WBParaSite" id="TTAC_0000663901-mRNA-1"/>
    </source>
</evidence>
<dbReference type="PANTHER" id="PTHR23082:SF0">
    <property type="entry name" value="GENERAL TRANSCRIPTION FACTOR 3C POLYPEPTIDE 3"/>
    <property type="match status" value="1"/>
</dbReference>
<reference evidence="2 3" key="2">
    <citation type="submission" date="2018-11" db="EMBL/GenBank/DDBJ databases">
        <authorList>
            <consortium name="Pathogen Informatics"/>
        </authorList>
    </citation>
    <scope>NUCLEOTIDE SEQUENCE [LARGE SCALE GENOMIC DNA]</scope>
</reference>
<dbReference type="OrthoDB" id="10256606at2759"/>
<dbReference type="EMBL" id="UYWX01020311">
    <property type="protein sequence ID" value="VDM30858.1"/>
    <property type="molecule type" value="Genomic_DNA"/>
</dbReference>
<dbReference type="Gene3D" id="1.25.40.10">
    <property type="entry name" value="Tetratricopeptide repeat domain"/>
    <property type="match status" value="2"/>
</dbReference>
<feature type="compositionally biased region" description="Acidic residues" evidence="1">
    <location>
        <begin position="561"/>
        <end position="586"/>
    </location>
</feature>
<dbReference type="InterPro" id="IPR011990">
    <property type="entry name" value="TPR-like_helical_dom_sf"/>
</dbReference>
<proteinExistence type="predicted"/>
<name>A0A158RE50_HYDTA</name>
<dbReference type="GO" id="GO:0006383">
    <property type="term" value="P:transcription by RNA polymerase III"/>
    <property type="evidence" value="ECO:0007669"/>
    <property type="project" value="InterPro"/>
</dbReference>
<dbReference type="AlphaFoldDB" id="A0A158RE50"/>
<feature type="region of interest" description="Disordered" evidence="1">
    <location>
        <begin position="35"/>
        <end position="57"/>
    </location>
</feature>
<sequence>MGDAGGALPEDAETTLNEPPYEIIDLQEFFPTNTFPIKSETLNPNHSSNSPNSLSETHETMDVTSMGIEDQLYNSYLSGAMSFDELMKELHTKTNLDEVGSNFKIPTRRRVRPSPRARTAKSRREFDDLLFEPESDFDDEGFRRKRRGKHSAPRKKWDLKLELANYLGEAERHLNNGDFDKTEEICRNIINAAPQASAPYLVLADMFYRQDRKKDSQEASLMALHMLQAAERNPRDSTLWMNLVDFAEDEGDLKQAIVYARNAMRSARNDTEIRHRLVNLLMTTGQEKEALRVRLTALVFGKNNDPRKTYNQIVKIAEEFAALGDPSGCIRTYELAFEKLPEICPTKDQLRVLDLFQEGDRPEEALKFFLMYWGVSLICENGQVASPYRVPSNTAVMGSIRRCEFAEDMNVVVLIRFFILMLKYNLGPIIKDHLNSLITSSSTKEFRRNHNLFFDLAKSCKSAGLISEGLAIAGRLTTTPKTKPNPKVLCLLGDLQVESNLHEEALSTYRHIINRLDPRCAEARLALGNLLRRLGDEKAALEVLEPSLLRISQPANQETSVEGEIEAGNSTEDEDDDDDDEGDDSETSNTDRFSDLEEDEDDESGGNNSDVAEAEAVTSAVVSGGFVTTPMLCNDPTAMRLAFERCKLLDSPTTVNQFLEEACRLLFADVMQVYSCERPGRESSIHLGNTFYLYVLCKRNFIIPLSAAVMFQYYLSKHPSVQALAHLDEQTDPALRVSSEDLWATCCCRVIEILIKRVDYITLDRFLSWASVLPWIVETSYRRRMITHLYISNALQVGHGETAMEAMRQIEKEFSHLNQYWNLLNIASTTSRELRLTRFLLRRIAKDRDNLGASLMSCGDCMARGSSRYSIALMADIRSRFPNNPLVSLLLAICFLNISVHKHLFSRHKTVLQVRISIANWKVLHCALSVPSLCLGFLSEYRQLRGECQETYYNIARACHQCILVLRRDFCTLVVLGHMAIPCYEKVLEMEPVGSTEEEKRLLDLKMEAAYNLQLLYQQNKNPTMARYIMQKYLVIE</sequence>
<evidence type="ECO:0000313" key="3">
    <source>
        <dbReference type="Proteomes" id="UP000274429"/>
    </source>
</evidence>
<dbReference type="InterPro" id="IPR039340">
    <property type="entry name" value="Tfc4/TFIIIC-102/Sfc4"/>
</dbReference>
<dbReference type="GO" id="GO:0000127">
    <property type="term" value="C:transcription factor TFIIIC complex"/>
    <property type="evidence" value="ECO:0007669"/>
    <property type="project" value="TreeGrafter"/>
</dbReference>
<feature type="compositionally biased region" description="Low complexity" evidence="1">
    <location>
        <begin position="42"/>
        <end position="55"/>
    </location>
</feature>
<dbReference type="STRING" id="6205.A0A158RE50"/>
<dbReference type="Pfam" id="PF13432">
    <property type="entry name" value="TPR_16"/>
    <property type="match status" value="1"/>
</dbReference>
<organism evidence="4">
    <name type="scientific">Hydatigena taeniaeformis</name>
    <name type="common">Feline tapeworm</name>
    <name type="synonym">Taenia taeniaeformis</name>
    <dbReference type="NCBI Taxonomy" id="6205"/>
    <lineage>
        <taxon>Eukaryota</taxon>
        <taxon>Metazoa</taxon>
        <taxon>Spiralia</taxon>
        <taxon>Lophotrochozoa</taxon>
        <taxon>Platyhelminthes</taxon>
        <taxon>Cestoda</taxon>
        <taxon>Eucestoda</taxon>
        <taxon>Cyclophyllidea</taxon>
        <taxon>Taeniidae</taxon>
        <taxon>Hydatigera</taxon>
    </lineage>
</organism>
<accession>A0A158RE50</accession>
<dbReference type="Proteomes" id="UP000274429">
    <property type="component" value="Unassembled WGS sequence"/>
</dbReference>
<gene>
    <name evidence="2" type="ORF">TTAC_LOCUS6624</name>
</gene>
<evidence type="ECO:0000313" key="2">
    <source>
        <dbReference type="EMBL" id="VDM30858.1"/>
    </source>
</evidence>